<dbReference type="OrthoDB" id="10258445at2759"/>
<dbReference type="CDD" id="cd14854">
    <property type="entry name" value="TRAPPC2L"/>
    <property type="match status" value="1"/>
</dbReference>
<dbReference type="GO" id="GO:0006888">
    <property type="term" value="P:endoplasmic reticulum to Golgi vesicle-mediated transport"/>
    <property type="evidence" value="ECO:0007669"/>
    <property type="project" value="InterPro"/>
</dbReference>
<dbReference type="EMBL" id="CAJOBA010000310">
    <property type="protein sequence ID" value="CAF3521995.1"/>
    <property type="molecule type" value="Genomic_DNA"/>
</dbReference>
<evidence type="ECO:0000313" key="8">
    <source>
        <dbReference type="EMBL" id="CAF3672832.1"/>
    </source>
</evidence>
<dbReference type="Proteomes" id="UP000677228">
    <property type="component" value="Unassembled WGS sequence"/>
</dbReference>
<evidence type="ECO:0000256" key="3">
    <source>
        <dbReference type="ARBA" id="ARBA00022892"/>
    </source>
</evidence>
<dbReference type="Proteomes" id="UP000663829">
    <property type="component" value="Unassembled WGS sequence"/>
</dbReference>
<reference evidence="6" key="1">
    <citation type="submission" date="2021-02" db="EMBL/GenBank/DDBJ databases">
        <authorList>
            <person name="Nowell W R."/>
        </authorList>
    </citation>
    <scope>NUCLEOTIDE SEQUENCE</scope>
</reference>
<evidence type="ECO:0000313" key="7">
    <source>
        <dbReference type="EMBL" id="CAF3521995.1"/>
    </source>
</evidence>
<dbReference type="Gene3D" id="3.30.450.70">
    <property type="match status" value="1"/>
</dbReference>
<dbReference type="EMBL" id="CAJNOK010000311">
    <property type="protein sequence ID" value="CAF0744213.1"/>
    <property type="molecule type" value="Genomic_DNA"/>
</dbReference>
<dbReference type="InterPro" id="IPR006722">
    <property type="entry name" value="Sedlin"/>
</dbReference>
<evidence type="ECO:0000256" key="1">
    <source>
        <dbReference type="ARBA" id="ARBA00004556"/>
    </source>
</evidence>
<keyword evidence="3" id="KW-0931">ER-Golgi transport</keyword>
<dbReference type="EMBL" id="CAJNOQ010001342">
    <property type="protein sequence ID" value="CAF0887953.1"/>
    <property type="molecule type" value="Genomic_DNA"/>
</dbReference>
<proteinExistence type="inferred from homology"/>
<dbReference type="PANTHER" id="PTHR12403">
    <property type="entry name" value="TRAFFICKING PROTEIN PARTICLE COMPLEX SUBUNIT 2"/>
    <property type="match status" value="1"/>
</dbReference>
<dbReference type="InterPro" id="IPR011012">
    <property type="entry name" value="Longin-like_dom_sf"/>
</dbReference>
<evidence type="ECO:0000313" key="6">
    <source>
        <dbReference type="EMBL" id="CAF0887953.1"/>
    </source>
</evidence>
<dbReference type="EMBL" id="CAJOBC010001342">
    <property type="protein sequence ID" value="CAF3672832.1"/>
    <property type="molecule type" value="Genomic_DNA"/>
</dbReference>
<evidence type="ECO:0000256" key="4">
    <source>
        <dbReference type="ARBA" id="ARBA00024408"/>
    </source>
</evidence>
<comment type="similarity">
    <text evidence="2">Belongs to the TRAPP small subunits family. Sedlin subfamily.</text>
</comment>
<keyword evidence="3" id="KW-0813">Transport</keyword>
<dbReference type="GO" id="GO:0048471">
    <property type="term" value="C:perinuclear region of cytoplasm"/>
    <property type="evidence" value="ECO:0007669"/>
    <property type="project" value="UniProtKB-SubCell"/>
</dbReference>
<protein>
    <recommendedName>
        <fullName evidence="4">Trafficking protein particle complex subunit 2-like protein</fullName>
    </recommendedName>
</protein>
<comment type="caution">
    <text evidence="6">The sequence shown here is derived from an EMBL/GenBank/DDBJ whole genome shotgun (WGS) entry which is preliminary data.</text>
</comment>
<evidence type="ECO:0000256" key="2">
    <source>
        <dbReference type="ARBA" id="ARBA00006626"/>
    </source>
</evidence>
<organism evidence="6 9">
    <name type="scientific">Didymodactylos carnosus</name>
    <dbReference type="NCBI Taxonomy" id="1234261"/>
    <lineage>
        <taxon>Eukaryota</taxon>
        <taxon>Metazoa</taxon>
        <taxon>Spiralia</taxon>
        <taxon>Gnathifera</taxon>
        <taxon>Rotifera</taxon>
        <taxon>Eurotatoria</taxon>
        <taxon>Bdelloidea</taxon>
        <taxon>Philodinida</taxon>
        <taxon>Philodinidae</taxon>
        <taxon>Didymodactylos</taxon>
    </lineage>
</organism>
<dbReference type="Proteomes" id="UP000681722">
    <property type="component" value="Unassembled WGS sequence"/>
</dbReference>
<evidence type="ECO:0000313" key="9">
    <source>
        <dbReference type="Proteomes" id="UP000663829"/>
    </source>
</evidence>
<name>A0A813YRP3_9BILA</name>
<sequence length="149" mass="17105">MSCCVAILLKENLIYLRRSSEELKFLFLIHASIDILEEKISLLLKPSTDRDSRDFYFGLLCTVEEYKIYGYVTNTRVKFVIIFEQSTSLLKDNEIRTLFQRLHQAYIDAISNPFYEPNTQLKSKKFEQVVNSLMALDILSATGSGSSGT</sequence>
<accession>A0A813YRP3</accession>
<gene>
    <name evidence="6" type="ORF">GPM918_LOCUS7965</name>
    <name evidence="5" type="ORF">OVA965_LOCUS1626</name>
    <name evidence="8" type="ORF">SRO942_LOCUS7965</name>
    <name evidence="7" type="ORF">TMI583_LOCUS1623</name>
</gene>
<dbReference type="Pfam" id="PF04628">
    <property type="entry name" value="Sedlin_N"/>
    <property type="match status" value="1"/>
</dbReference>
<comment type="subcellular location">
    <subcellularLocation>
        <location evidence="1">Cytoplasm</location>
        <location evidence="1">Perinuclear region</location>
    </subcellularLocation>
</comment>
<keyword evidence="9" id="KW-1185">Reference proteome</keyword>
<evidence type="ECO:0000313" key="5">
    <source>
        <dbReference type="EMBL" id="CAF0744213.1"/>
    </source>
</evidence>
<dbReference type="SUPFAM" id="SSF64356">
    <property type="entry name" value="SNARE-like"/>
    <property type="match status" value="1"/>
</dbReference>
<dbReference type="AlphaFoldDB" id="A0A813YRP3"/>
<dbReference type="Proteomes" id="UP000682733">
    <property type="component" value="Unassembled WGS sequence"/>
</dbReference>
<dbReference type="InterPro" id="IPR044760">
    <property type="entry name" value="TRAPPC2L"/>
</dbReference>